<evidence type="ECO:0000313" key="3">
    <source>
        <dbReference type="Proteomes" id="UP001163719"/>
    </source>
</evidence>
<dbReference type="CDD" id="cd04186">
    <property type="entry name" value="GT_2_like_c"/>
    <property type="match status" value="1"/>
</dbReference>
<dbReference type="Gene3D" id="3.90.550.10">
    <property type="entry name" value="Spore Coat Polysaccharide Biosynthesis Protein SpsA, Chain A"/>
    <property type="match status" value="1"/>
</dbReference>
<keyword evidence="3" id="KW-1185">Reference proteome</keyword>
<reference evidence="2" key="1">
    <citation type="submission" date="2022-10" db="EMBL/GenBank/DDBJ databases">
        <title>Chryseobacterium babae sp. nov. isolated from the gut of the beetle Oryctes rhinoceros, and Chryseobacterium kimseyorum sp. nov., isolated from a stick insect rearing cage.</title>
        <authorList>
            <person name="Shelomi M."/>
            <person name="Han C.-J."/>
            <person name="Chen W.-M."/>
            <person name="Chen H.-K."/>
            <person name="Liaw S.-J."/>
            <person name="Muhle E."/>
            <person name="Clermont D."/>
        </authorList>
    </citation>
    <scope>NUCLEOTIDE SEQUENCE</scope>
    <source>
        <strain evidence="2">WLa1L2M3</strain>
    </source>
</reference>
<dbReference type="InterPro" id="IPR029044">
    <property type="entry name" value="Nucleotide-diphossugar_trans"/>
</dbReference>
<gene>
    <name evidence="2" type="ORF">OH806_09415</name>
</gene>
<comment type="caution">
    <text evidence="2">The sequence shown here is derived from an EMBL/GenBank/DDBJ whole genome shotgun (WGS) entry which is preliminary data.</text>
</comment>
<dbReference type="Proteomes" id="UP001163719">
    <property type="component" value="Unassembled WGS sequence"/>
</dbReference>
<dbReference type="EMBL" id="JAPDHV010000003">
    <property type="protein sequence ID" value="MCW3161480.1"/>
    <property type="molecule type" value="Genomic_DNA"/>
</dbReference>
<dbReference type="PANTHER" id="PTHR43179">
    <property type="entry name" value="RHAMNOSYLTRANSFERASE WBBL"/>
    <property type="match status" value="1"/>
</dbReference>
<dbReference type="PANTHER" id="PTHR43179:SF7">
    <property type="entry name" value="RHAMNOSYLTRANSFERASE WBBL"/>
    <property type="match status" value="1"/>
</dbReference>
<name>A0ABT3HNW7_9FLAO</name>
<protein>
    <submittedName>
        <fullName evidence="2">Glycosyltransferase family 2 protein</fullName>
    </submittedName>
</protein>
<organism evidence="2 3">
    <name type="scientific">Chryseobacterium oryctis</name>
    <dbReference type="NCBI Taxonomy" id="2952618"/>
    <lineage>
        <taxon>Bacteria</taxon>
        <taxon>Pseudomonadati</taxon>
        <taxon>Bacteroidota</taxon>
        <taxon>Flavobacteriia</taxon>
        <taxon>Flavobacteriales</taxon>
        <taxon>Weeksellaceae</taxon>
        <taxon>Chryseobacterium group</taxon>
        <taxon>Chryseobacterium</taxon>
    </lineage>
</organism>
<sequence length="277" mass="32096">MKLSIIIVNYNVTQLLKNCLLSICKYVKEVHYEVIVVDNSSTDTSWRSLISEFPEFKFISSEKNEGFSKANNKAIKTAKGEYLLLLNPDTEIEGFYIKDILDFADSKANFGCLGVRMHDANGVFLPESKRSIPDMFNSFEKLFVNFKKNSSKSYYRSDIDEFDIAEVDVITGAFLLVKKDVYEKVGGLDDAYFMYGEDIDLCYTLLKNGYQNYYYGKESILHHKGESTIKNEVYLERFYGAMQIFINKYYKDSKPIQYSFLKAGLKLRHTIEKLKLK</sequence>
<proteinExistence type="predicted"/>
<evidence type="ECO:0000313" key="2">
    <source>
        <dbReference type="EMBL" id="MCW3161480.1"/>
    </source>
</evidence>
<feature type="domain" description="Glycosyltransferase 2-like" evidence="1">
    <location>
        <begin position="4"/>
        <end position="150"/>
    </location>
</feature>
<dbReference type="SUPFAM" id="SSF53448">
    <property type="entry name" value="Nucleotide-diphospho-sugar transferases"/>
    <property type="match status" value="1"/>
</dbReference>
<evidence type="ECO:0000259" key="1">
    <source>
        <dbReference type="Pfam" id="PF00535"/>
    </source>
</evidence>
<dbReference type="Pfam" id="PF00535">
    <property type="entry name" value="Glycos_transf_2"/>
    <property type="match status" value="1"/>
</dbReference>
<dbReference type="InterPro" id="IPR001173">
    <property type="entry name" value="Glyco_trans_2-like"/>
</dbReference>
<accession>A0ABT3HNW7</accession>
<dbReference type="RefSeq" id="WP_264743419.1">
    <property type="nucleotide sequence ID" value="NZ_JAPDHV010000003.1"/>
</dbReference>